<organism evidence="2 3">
    <name type="scientific">Ruminococcus flavefaciens 007c</name>
    <dbReference type="NCBI Taxonomy" id="1341157"/>
    <lineage>
        <taxon>Bacteria</taxon>
        <taxon>Bacillati</taxon>
        <taxon>Bacillota</taxon>
        <taxon>Clostridia</taxon>
        <taxon>Eubacteriales</taxon>
        <taxon>Oscillospiraceae</taxon>
        <taxon>Ruminococcus</taxon>
    </lineage>
</organism>
<name>W7UNW1_RUMFL</name>
<evidence type="ECO:0000313" key="2">
    <source>
        <dbReference type="EMBL" id="EWM53149.1"/>
    </source>
</evidence>
<dbReference type="PATRIC" id="fig|1341157.4.peg.2634"/>
<accession>W7UNW1</accession>
<gene>
    <name evidence="2" type="ORF">RF007C_16180</name>
</gene>
<evidence type="ECO:0000313" key="3">
    <source>
        <dbReference type="Proteomes" id="UP000019365"/>
    </source>
</evidence>
<dbReference type="EMBL" id="ATAX01000028">
    <property type="protein sequence ID" value="EWM53149.1"/>
    <property type="molecule type" value="Genomic_DNA"/>
</dbReference>
<proteinExistence type="predicted"/>
<dbReference type="AlphaFoldDB" id="W7UNW1"/>
<keyword evidence="1" id="KW-1133">Transmembrane helix</keyword>
<evidence type="ECO:0000256" key="1">
    <source>
        <dbReference type="SAM" id="Phobius"/>
    </source>
</evidence>
<protein>
    <submittedName>
        <fullName evidence="2">Uncharacterized protein</fullName>
    </submittedName>
</protein>
<dbReference type="Pfam" id="PF16138">
    <property type="entry name" value="DUF4846"/>
    <property type="match status" value="1"/>
</dbReference>
<dbReference type="InterPro" id="IPR032315">
    <property type="entry name" value="DUF4846"/>
</dbReference>
<keyword evidence="1" id="KW-0812">Transmembrane</keyword>
<dbReference type="Proteomes" id="UP000019365">
    <property type="component" value="Unassembled WGS sequence"/>
</dbReference>
<dbReference type="eggNOG" id="ENOG502Z85F">
    <property type="taxonomic scope" value="Bacteria"/>
</dbReference>
<reference evidence="2 3" key="1">
    <citation type="journal article" date="2014" name="PLoS ONE">
        <title>Rumen cellulosomics: divergent fiber-degrading strategies revealed by comparative genome-wide analysis of six ruminococcal strains.</title>
        <authorList>
            <person name="Dassa B."/>
            <person name="Borovok I."/>
            <person name="Ruimy-Israeli V."/>
            <person name="Lamed R."/>
            <person name="Flint H.J."/>
            <person name="Duncan S.H."/>
            <person name="Henrissat B."/>
            <person name="Coutinho P."/>
            <person name="Morrison M."/>
            <person name="Mosoni P."/>
            <person name="Yeoman C.J."/>
            <person name="White B.A."/>
            <person name="Bayer E.A."/>
        </authorList>
    </citation>
    <scope>NUCLEOTIDE SEQUENCE [LARGE SCALE GENOMIC DNA]</scope>
    <source>
        <strain evidence="2 3">007c</strain>
    </source>
</reference>
<keyword evidence="3" id="KW-1185">Reference proteome</keyword>
<keyword evidence="1" id="KW-0472">Membrane</keyword>
<sequence length="309" mass="35077">MGKNNSIAEKPKGKRRGLRAVLWLILIAALLAAVYIRTNPRWKAAELSVVQANRHFQVESLDPHGMTLETRILPPEGYTRAAAEEGSFGEYLRKYPLLPDDIQLPVYDGSTIDFTDAAAVFDISLGDEGYQQCADSVIRLYSDYFYETGQTDRISFLFSNGDECSYERWKKGRRMLVLAGFSCEIPAALPDDSEQQYRNYLKEVMRYAGTLSLQKESEVIPAAELRTGDIICNDTHVVMIVDEAVNEDGEKCYLIGQSFIPSVCFHIISRTEGQKITPWYTAEQLEKDSFVIGSFSFKKENIRRWKDGF</sequence>
<dbReference type="RefSeq" id="WP_037300410.1">
    <property type="nucleotide sequence ID" value="NZ_ATAX01000028.1"/>
</dbReference>
<feature type="transmembrane region" description="Helical" evidence="1">
    <location>
        <begin position="20"/>
        <end position="38"/>
    </location>
</feature>
<dbReference type="OrthoDB" id="5511471at2"/>
<comment type="caution">
    <text evidence="2">The sequence shown here is derived from an EMBL/GenBank/DDBJ whole genome shotgun (WGS) entry which is preliminary data.</text>
</comment>